<dbReference type="Proteomes" id="UP001162501">
    <property type="component" value="Chromosome 17"/>
</dbReference>
<dbReference type="EMBL" id="OX596101">
    <property type="protein sequence ID" value="CAI9696852.1"/>
    <property type="molecule type" value="Genomic_DNA"/>
</dbReference>
<proteinExistence type="predicted"/>
<reference evidence="1" key="1">
    <citation type="submission" date="2023-05" db="EMBL/GenBank/DDBJ databases">
        <authorList>
            <consortium name="ELIXIR-Norway"/>
        </authorList>
    </citation>
    <scope>NUCLEOTIDE SEQUENCE</scope>
</reference>
<accession>A0ACB0E8R7</accession>
<protein>
    <submittedName>
        <fullName evidence="1">Uncharacterized protein</fullName>
    </submittedName>
</protein>
<name>A0ACB0E8R7_RANTA</name>
<organism evidence="1 2">
    <name type="scientific">Rangifer tarandus platyrhynchus</name>
    <name type="common">Svalbard reindeer</name>
    <dbReference type="NCBI Taxonomy" id="3082113"/>
    <lineage>
        <taxon>Eukaryota</taxon>
        <taxon>Metazoa</taxon>
        <taxon>Chordata</taxon>
        <taxon>Craniata</taxon>
        <taxon>Vertebrata</taxon>
        <taxon>Euteleostomi</taxon>
        <taxon>Mammalia</taxon>
        <taxon>Eutheria</taxon>
        <taxon>Laurasiatheria</taxon>
        <taxon>Artiodactyla</taxon>
        <taxon>Ruminantia</taxon>
        <taxon>Pecora</taxon>
        <taxon>Cervidae</taxon>
        <taxon>Odocoileinae</taxon>
        <taxon>Rangifer</taxon>
    </lineage>
</organism>
<gene>
    <name evidence="1" type="ORF">MRATA1EN3_LOCUS8065</name>
</gene>
<evidence type="ECO:0000313" key="1">
    <source>
        <dbReference type="EMBL" id="CAI9696852.1"/>
    </source>
</evidence>
<sequence length="298" mass="31958">MRWAQGCSPVLRLLDCRPVGVSLGPHTLSHHHQSRGPRLPQGSTGRCVLLREPRSQVACSQRGLVHSDGGAWTPFLSGSQVISNLACTKGALMVPTSEGRSKLCLKPRLVPSYLETNLSLREPRGGPGPVWGVDRDSSPQPLEPGRRRYGRPGGAHSEPTGKRHCSFPKRQPRRAASTPRQLPPRDGRPWGGRAPIPGPGGDLATRGRYKQASPLSPGCRGADMGLKLTCLKGLKMCVSSSGSHDEAPVLSNKHLDVPNIIITPPTPTGVALPRDPRRAVWLDESGSCLEDGEIDPEA</sequence>
<evidence type="ECO:0000313" key="2">
    <source>
        <dbReference type="Proteomes" id="UP001162501"/>
    </source>
</evidence>